<dbReference type="GO" id="GO:0005524">
    <property type="term" value="F:ATP binding"/>
    <property type="evidence" value="ECO:0007669"/>
    <property type="project" value="UniProtKB-UniRule"/>
</dbReference>
<dbReference type="GeneID" id="7825753"/>
<dbReference type="PROSITE" id="PS50011">
    <property type="entry name" value="PROTEIN_KINASE_DOM"/>
    <property type="match status" value="1"/>
</dbReference>
<keyword evidence="3 4" id="KW-0067">ATP-binding</keyword>
<dbReference type="EMBL" id="GG662612">
    <property type="protein sequence ID" value="EAS00652.2"/>
    <property type="molecule type" value="Genomic_DNA"/>
</dbReference>
<dbReference type="Gene3D" id="1.10.510.10">
    <property type="entry name" value="Transferase(Phosphotransferase) domain 1"/>
    <property type="match status" value="1"/>
</dbReference>
<organism evidence="7 8">
    <name type="scientific">Tetrahymena thermophila (strain SB210)</name>
    <dbReference type="NCBI Taxonomy" id="312017"/>
    <lineage>
        <taxon>Eukaryota</taxon>
        <taxon>Sar</taxon>
        <taxon>Alveolata</taxon>
        <taxon>Ciliophora</taxon>
        <taxon>Intramacronucleata</taxon>
        <taxon>Oligohymenophorea</taxon>
        <taxon>Hymenostomatida</taxon>
        <taxon>Tetrahymenina</taxon>
        <taxon>Tetrahymenidae</taxon>
        <taxon>Tetrahymena</taxon>
    </lineage>
</organism>
<dbReference type="RefSeq" id="XP_001020897.2">
    <property type="nucleotide sequence ID" value="XM_001020897.2"/>
</dbReference>
<dbReference type="GO" id="GO:0004674">
    <property type="term" value="F:protein serine/threonine kinase activity"/>
    <property type="evidence" value="ECO:0007669"/>
    <property type="project" value="UniProtKB-KW"/>
</dbReference>
<feature type="compositionally biased region" description="Low complexity" evidence="5">
    <location>
        <begin position="755"/>
        <end position="780"/>
    </location>
</feature>
<dbReference type="PANTHER" id="PTHR24346">
    <property type="entry name" value="MAP/MICROTUBULE AFFINITY-REGULATING KINASE"/>
    <property type="match status" value="1"/>
</dbReference>
<keyword evidence="7" id="KW-0808">Transferase</keyword>
<accession>I7MKZ1</accession>
<feature type="region of interest" description="Disordered" evidence="5">
    <location>
        <begin position="731"/>
        <end position="780"/>
    </location>
</feature>
<feature type="compositionally biased region" description="Polar residues" evidence="5">
    <location>
        <begin position="1"/>
        <end position="12"/>
    </location>
</feature>
<evidence type="ECO:0000256" key="2">
    <source>
        <dbReference type="ARBA" id="ARBA00022741"/>
    </source>
</evidence>
<feature type="domain" description="Protein kinase" evidence="6">
    <location>
        <begin position="217"/>
        <end position="592"/>
    </location>
</feature>
<reference evidence="8" key="1">
    <citation type="journal article" date="2006" name="PLoS Biol.">
        <title>Macronuclear genome sequence of the ciliate Tetrahymena thermophila, a model eukaryote.</title>
        <authorList>
            <person name="Eisen J.A."/>
            <person name="Coyne R.S."/>
            <person name="Wu M."/>
            <person name="Wu D."/>
            <person name="Thiagarajan M."/>
            <person name="Wortman J.R."/>
            <person name="Badger J.H."/>
            <person name="Ren Q."/>
            <person name="Amedeo P."/>
            <person name="Jones K.M."/>
            <person name="Tallon L.J."/>
            <person name="Delcher A.L."/>
            <person name="Salzberg S.L."/>
            <person name="Silva J.C."/>
            <person name="Haas B.J."/>
            <person name="Majoros W.H."/>
            <person name="Farzad M."/>
            <person name="Carlton J.M."/>
            <person name="Smith R.K. Jr."/>
            <person name="Garg J."/>
            <person name="Pearlman R.E."/>
            <person name="Karrer K.M."/>
            <person name="Sun L."/>
            <person name="Manning G."/>
            <person name="Elde N.C."/>
            <person name="Turkewitz A.P."/>
            <person name="Asai D.J."/>
            <person name="Wilkes D.E."/>
            <person name="Wang Y."/>
            <person name="Cai H."/>
            <person name="Collins K."/>
            <person name="Stewart B.A."/>
            <person name="Lee S.R."/>
            <person name="Wilamowska K."/>
            <person name="Weinberg Z."/>
            <person name="Ruzzo W.L."/>
            <person name="Wloga D."/>
            <person name="Gaertig J."/>
            <person name="Frankel J."/>
            <person name="Tsao C.-C."/>
            <person name="Gorovsky M.A."/>
            <person name="Keeling P.J."/>
            <person name="Waller R.F."/>
            <person name="Patron N.J."/>
            <person name="Cherry J.M."/>
            <person name="Stover N.A."/>
            <person name="Krieger C.J."/>
            <person name="del Toro C."/>
            <person name="Ryder H.F."/>
            <person name="Williamson S.C."/>
            <person name="Barbeau R.A."/>
            <person name="Hamilton E.P."/>
            <person name="Orias E."/>
        </authorList>
    </citation>
    <scope>NUCLEOTIDE SEQUENCE [LARGE SCALE GENOMIC DNA]</scope>
    <source>
        <strain evidence="8">SB210</strain>
    </source>
</reference>
<sequence>MSAESSQYGTSNVKKKKILNDVINEPANSNSEESEESFDQNNDYVVEYDDKQFQGQGFGNKNIRNLQGLGNQKIIFNSLQDEHHSNIKPGIQQINYGQIEQSNKIRNYSIGVTNSSQNKHYTSFQNNKISPQLVSQQNQLRAPVADLLGGSADRKQRKFSENILPLQDNMYDQQYNQMDSQFIECIYNQQRQRFQVKETSEIKEGRDTIGKKTINEYRFIKKLGQGTFAKVKLAISSTTQKQYAIKIFYRSQLLKKTYTVINSEGKQVIKNAFQNLMREISIMKLIWHPNAIKLYEIIQNRQNDKIYLVMEYASQGQLMDWDSKMNIFTRNNYLFATNLTSPRSEFSLLNSQQSNHQTYLQSPSLISIPQQQSISQYQKACLDIKSNIDEEDSVDEEQIRMIFRQCVKGLSYLHSNNIIHRDIKPQNILISKCGMVKLSDFGISTIVGDEEENLQNQDGTYHFQPPEFFAKEVKTQNNSNYSFLPGTFNPLRKSKNGKEQAQKIAYRIERICRLKQADVWALGVTLYALVYKRLPFYHNNLQQLFHLIEKGNLVFPSKPKISPGLQNLIQGMLEKDFEKRLTLEDIQKNFWVNQNETDLQTEIKQSQRRQQASQFQLSNSQKQSPQLMSSLASLSTQNSNNLQLSNKIKFTLKKIKAICTCKALFVRFRHLHSISSPIIKSDLKNISPNKIKKFKQALLTDEKGENQSALSTNCYPPSISLLDQANLQQNQKNSQLMRQDEQKQQNGTRNKEYTNNKSQNSIISQSNNSNQHNNNGQNSQNVYNFRKKELAQNMQIQTNQQISFKQKNEQNQEYFLNDDENKSNNENGNTYPSKILQFQSKASLNDDSLLEESDVINTLPSFNQKQVKLITQIDFENSLEKNCQSPLILEELRFKHYPKSEIVSYQKKMLINQDVHPFSEENLQSIDNDTQVNNSLYEASEKIKVPHFNTSTLIEKSD</sequence>
<dbReference type="InterPro" id="IPR008271">
    <property type="entry name" value="Ser/Thr_kinase_AS"/>
</dbReference>
<dbReference type="InParanoid" id="I7MKZ1"/>
<dbReference type="PANTHER" id="PTHR24346:SF77">
    <property type="entry name" value="SERINE THREONINE PROTEIN KINASE"/>
    <property type="match status" value="1"/>
</dbReference>
<dbReference type="InterPro" id="IPR011009">
    <property type="entry name" value="Kinase-like_dom_sf"/>
</dbReference>
<keyword evidence="7" id="KW-0418">Kinase</keyword>
<evidence type="ECO:0000313" key="7">
    <source>
        <dbReference type="EMBL" id="EAS00652.2"/>
    </source>
</evidence>
<dbReference type="PROSITE" id="PS00107">
    <property type="entry name" value="PROTEIN_KINASE_ATP"/>
    <property type="match status" value="1"/>
</dbReference>
<dbReference type="Gene3D" id="3.30.200.20">
    <property type="entry name" value="Phosphorylase Kinase, domain 1"/>
    <property type="match status" value="1"/>
</dbReference>
<dbReference type="KEGG" id="tet:TTHERM_00412030"/>
<dbReference type="eggNOG" id="KOG0588">
    <property type="taxonomic scope" value="Eukaryota"/>
</dbReference>
<evidence type="ECO:0000256" key="3">
    <source>
        <dbReference type="ARBA" id="ARBA00022840"/>
    </source>
</evidence>
<dbReference type="InterPro" id="IPR017441">
    <property type="entry name" value="Protein_kinase_ATP_BS"/>
</dbReference>
<dbReference type="AlphaFoldDB" id="I7MKZ1"/>
<dbReference type="GO" id="GO:0035556">
    <property type="term" value="P:intracellular signal transduction"/>
    <property type="evidence" value="ECO:0007669"/>
    <property type="project" value="TreeGrafter"/>
</dbReference>
<evidence type="ECO:0000256" key="5">
    <source>
        <dbReference type="SAM" id="MobiDB-lite"/>
    </source>
</evidence>
<feature type="binding site" evidence="4">
    <location>
        <position position="246"/>
    </location>
    <ligand>
        <name>ATP</name>
        <dbReference type="ChEBI" id="CHEBI:30616"/>
    </ligand>
</feature>
<evidence type="ECO:0000256" key="4">
    <source>
        <dbReference type="PROSITE-ProRule" id="PRU10141"/>
    </source>
</evidence>
<feature type="region of interest" description="Disordered" evidence="5">
    <location>
        <begin position="1"/>
        <end position="39"/>
    </location>
</feature>
<keyword evidence="1" id="KW-0723">Serine/threonine-protein kinase</keyword>
<dbReference type="PROSITE" id="PS00108">
    <property type="entry name" value="PROTEIN_KINASE_ST"/>
    <property type="match status" value="1"/>
</dbReference>
<protein>
    <submittedName>
        <fullName evidence="7">Serine/Threonine kinase domain protein</fullName>
    </submittedName>
</protein>
<dbReference type="GO" id="GO:0005737">
    <property type="term" value="C:cytoplasm"/>
    <property type="evidence" value="ECO:0007669"/>
    <property type="project" value="TreeGrafter"/>
</dbReference>
<gene>
    <name evidence="7" type="ORF">TTHERM_00412030</name>
</gene>
<dbReference type="SUPFAM" id="SSF56112">
    <property type="entry name" value="Protein kinase-like (PK-like)"/>
    <property type="match status" value="1"/>
</dbReference>
<dbReference type="Pfam" id="PF07714">
    <property type="entry name" value="PK_Tyr_Ser-Thr"/>
    <property type="match status" value="1"/>
</dbReference>
<keyword evidence="8" id="KW-1185">Reference proteome</keyword>
<dbReference type="Proteomes" id="UP000009168">
    <property type="component" value="Unassembled WGS sequence"/>
</dbReference>
<dbReference type="InterPro" id="IPR000719">
    <property type="entry name" value="Prot_kinase_dom"/>
</dbReference>
<dbReference type="OrthoDB" id="68483at2759"/>
<evidence type="ECO:0000256" key="1">
    <source>
        <dbReference type="ARBA" id="ARBA00022527"/>
    </source>
</evidence>
<proteinExistence type="predicted"/>
<dbReference type="CDD" id="cd14008">
    <property type="entry name" value="STKc_LKB1_CaMKK"/>
    <property type="match status" value="1"/>
</dbReference>
<feature type="compositionally biased region" description="Basic and acidic residues" evidence="5">
    <location>
        <begin position="738"/>
        <end position="754"/>
    </location>
</feature>
<keyword evidence="2 4" id="KW-0547">Nucleotide-binding</keyword>
<name>I7MKZ1_TETTS</name>
<dbReference type="SMART" id="SM00220">
    <property type="entry name" value="S_TKc"/>
    <property type="match status" value="1"/>
</dbReference>
<evidence type="ECO:0000313" key="8">
    <source>
        <dbReference type="Proteomes" id="UP000009168"/>
    </source>
</evidence>
<evidence type="ECO:0000259" key="6">
    <source>
        <dbReference type="PROSITE" id="PS50011"/>
    </source>
</evidence>
<dbReference type="InterPro" id="IPR001245">
    <property type="entry name" value="Ser-Thr/Tyr_kinase_cat_dom"/>
</dbReference>
<dbReference type="Pfam" id="PF00069">
    <property type="entry name" value="Pkinase"/>
    <property type="match status" value="1"/>
</dbReference>